<sequence length="278" mass="30481">MASSMQGYPDWANQLQYSLSQPFLTHVLCILTISPGADNSTHFVIRQRHASLSKVTALYGATSTQIPIVSPYSKLCGNAHTPCHWGSAHVTQVSTSILTDYDHSDPPLYYSAQRRHLSKCHNNITEWLSTCTILVHAPSSSSRPDQPPRRDASPTTVCRDDSPLMAPCLLFYAANGTHMYGASASLSAPDAFPGLVGTRRSTSRCHLLLAHPREVCAFLVAFYTSRLLADCLVTICWHLMAPNPLDLCSSNRTLPAHGGLFLQLRPYALLQRMATSSL</sequence>
<dbReference type="EMBL" id="CM035435">
    <property type="protein sequence ID" value="KAH7289509.1"/>
    <property type="molecule type" value="Genomic_DNA"/>
</dbReference>
<organism evidence="2 3">
    <name type="scientific">Ceratopteris richardii</name>
    <name type="common">Triangle waterfern</name>
    <dbReference type="NCBI Taxonomy" id="49495"/>
    <lineage>
        <taxon>Eukaryota</taxon>
        <taxon>Viridiplantae</taxon>
        <taxon>Streptophyta</taxon>
        <taxon>Embryophyta</taxon>
        <taxon>Tracheophyta</taxon>
        <taxon>Polypodiopsida</taxon>
        <taxon>Polypodiidae</taxon>
        <taxon>Polypodiales</taxon>
        <taxon>Pteridineae</taxon>
        <taxon>Pteridaceae</taxon>
        <taxon>Parkerioideae</taxon>
        <taxon>Ceratopteris</taxon>
    </lineage>
</organism>
<feature type="compositionally biased region" description="Basic and acidic residues" evidence="1">
    <location>
        <begin position="146"/>
        <end position="158"/>
    </location>
</feature>
<evidence type="ECO:0000256" key="1">
    <source>
        <dbReference type="SAM" id="MobiDB-lite"/>
    </source>
</evidence>
<gene>
    <name evidence="2" type="ORF">KP509_30G006200</name>
</gene>
<name>A0A8T2QZH5_CERRI</name>
<feature type="region of interest" description="Disordered" evidence="1">
    <location>
        <begin position="137"/>
        <end position="158"/>
    </location>
</feature>
<evidence type="ECO:0000313" key="2">
    <source>
        <dbReference type="EMBL" id="KAH7289509.1"/>
    </source>
</evidence>
<dbReference type="Proteomes" id="UP000825935">
    <property type="component" value="Chromosome 30"/>
</dbReference>
<keyword evidence="3" id="KW-1185">Reference proteome</keyword>
<comment type="caution">
    <text evidence="2">The sequence shown here is derived from an EMBL/GenBank/DDBJ whole genome shotgun (WGS) entry which is preliminary data.</text>
</comment>
<dbReference type="AlphaFoldDB" id="A0A8T2QZH5"/>
<accession>A0A8T2QZH5</accession>
<reference evidence="2" key="1">
    <citation type="submission" date="2021-08" db="EMBL/GenBank/DDBJ databases">
        <title>WGS assembly of Ceratopteris richardii.</title>
        <authorList>
            <person name="Marchant D.B."/>
            <person name="Chen G."/>
            <person name="Jenkins J."/>
            <person name="Shu S."/>
            <person name="Leebens-Mack J."/>
            <person name="Grimwood J."/>
            <person name="Schmutz J."/>
            <person name="Soltis P."/>
            <person name="Soltis D."/>
            <person name="Chen Z.-H."/>
        </authorList>
    </citation>
    <scope>NUCLEOTIDE SEQUENCE</scope>
    <source>
        <strain evidence="2">Whitten #5841</strain>
        <tissue evidence="2">Leaf</tissue>
    </source>
</reference>
<proteinExistence type="predicted"/>
<evidence type="ECO:0000313" key="3">
    <source>
        <dbReference type="Proteomes" id="UP000825935"/>
    </source>
</evidence>
<protein>
    <submittedName>
        <fullName evidence="2">Uncharacterized protein</fullName>
    </submittedName>
</protein>